<evidence type="ECO:0000313" key="8">
    <source>
        <dbReference type="EMBL" id="HGQ59199.1"/>
    </source>
</evidence>
<dbReference type="InterPro" id="IPR004680">
    <property type="entry name" value="Cit_transptr-like_dom"/>
</dbReference>
<dbReference type="GO" id="GO:0016020">
    <property type="term" value="C:membrane"/>
    <property type="evidence" value="ECO:0007669"/>
    <property type="project" value="UniProtKB-SubCell"/>
</dbReference>
<feature type="transmembrane region" description="Helical" evidence="6">
    <location>
        <begin position="157"/>
        <end position="182"/>
    </location>
</feature>
<feature type="transmembrane region" description="Helical" evidence="6">
    <location>
        <begin position="408"/>
        <end position="430"/>
    </location>
</feature>
<dbReference type="AlphaFoldDB" id="A0A7J3KFC9"/>
<evidence type="ECO:0000256" key="2">
    <source>
        <dbReference type="ARBA" id="ARBA00022448"/>
    </source>
</evidence>
<proteinExistence type="predicted"/>
<feature type="transmembrane region" description="Helical" evidence="6">
    <location>
        <begin position="93"/>
        <end position="113"/>
    </location>
</feature>
<protein>
    <recommendedName>
        <fullName evidence="7">Citrate transporter-like domain-containing protein</fullName>
    </recommendedName>
</protein>
<evidence type="ECO:0000256" key="6">
    <source>
        <dbReference type="SAM" id="Phobius"/>
    </source>
</evidence>
<gene>
    <name evidence="8" type="ORF">ENU09_00515</name>
</gene>
<feature type="transmembrane region" description="Helical" evidence="6">
    <location>
        <begin position="119"/>
        <end position="145"/>
    </location>
</feature>
<dbReference type="PANTHER" id="PTHR43568">
    <property type="entry name" value="P PROTEIN"/>
    <property type="match status" value="1"/>
</dbReference>
<feature type="domain" description="Citrate transporter-like" evidence="7">
    <location>
        <begin position="84"/>
        <end position="429"/>
    </location>
</feature>
<dbReference type="GO" id="GO:0055085">
    <property type="term" value="P:transmembrane transport"/>
    <property type="evidence" value="ECO:0007669"/>
    <property type="project" value="InterPro"/>
</dbReference>
<keyword evidence="5 6" id="KW-0472">Membrane</keyword>
<feature type="transmembrane region" description="Helical" evidence="6">
    <location>
        <begin position="296"/>
        <end position="322"/>
    </location>
</feature>
<sequence length="432" mass="48560">MDFNSGDVLLEINEWIKYVVVFFLIIFISYVLVHSIDIPSYSYGYAIKSAWFNLTQTPIDLNDPVLEFKQFVSLASFLLVVAFMLISMKLRSFIAFAAVCLLVFLGAVEPQFLIRGVEWSLILFLVGAMSFAFILRSIGVFEYVGLKLLEATYKHSFLLLFSIALLSWFLAMVLDEVTSIVYVSMLIFDIRKLTGFDVKPLIIVSVLATNTGSLALPVGNPIGIYLSYTAKLTVREFILKALPVSTVAFLVIISLSYVFLKKYIDNLSLSVSSDKFIRKVQLYYIEKLSRDPRHLVIVKIGILLVFGFLVAILLNEYVCLVLSRIFMDNIDPHYTLSFIPYLFLTLSGIIYGPTKLERAVESGVDWPSILFFISLFMLGFSLLHTGVSFKIAYLALEYFGGSSSRLSYILLILSGGLSSVLDNLSVVVAFHI</sequence>
<reference evidence="8" key="1">
    <citation type="journal article" date="2020" name="mSystems">
        <title>Genome- and Community-Level Interaction Insights into Carbon Utilization and Element Cycling Functions of Hydrothermarchaeota in Hydrothermal Sediment.</title>
        <authorList>
            <person name="Zhou Z."/>
            <person name="Liu Y."/>
            <person name="Xu W."/>
            <person name="Pan J."/>
            <person name="Luo Z.H."/>
            <person name="Li M."/>
        </authorList>
    </citation>
    <scope>NUCLEOTIDE SEQUENCE [LARGE SCALE GENOMIC DNA]</scope>
    <source>
        <strain evidence="8">SpSt-638</strain>
    </source>
</reference>
<keyword evidence="3 6" id="KW-0812">Transmembrane</keyword>
<evidence type="ECO:0000256" key="1">
    <source>
        <dbReference type="ARBA" id="ARBA00004141"/>
    </source>
</evidence>
<feature type="transmembrane region" description="Helical" evidence="6">
    <location>
        <begin position="202"/>
        <end position="226"/>
    </location>
</feature>
<name>A0A7J3KFC9_STAMA</name>
<comment type="caution">
    <text evidence="8">The sequence shown here is derived from an EMBL/GenBank/DDBJ whole genome shotgun (WGS) entry which is preliminary data.</text>
</comment>
<feature type="transmembrane region" description="Helical" evidence="6">
    <location>
        <begin position="334"/>
        <end position="351"/>
    </location>
</feature>
<feature type="transmembrane region" description="Helical" evidence="6">
    <location>
        <begin position="68"/>
        <end position="86"/>
    </location>
</feature>
<evidence type="ECO:0000259" key="7">
    <source>
        <dbReference type="Pfam" id="PF03600"/>
    </source>
</evidence>
<evidence type="ECO:0000256" key="5">
    <source>
        <dbReference type="ARBA" id="ARBA00023136"/>
    </source>
</evidence>
<organism evidence="8">
    <name type="scientific">Staphylothermus marinus</name>
    <dbReference type="NCBI Taxonomy" id="2280"/>
    <lineage>
        <taxon>Archaea</taxon>
        <taxon>Thermoproteota</taxon>
        <taxon>Thermoprotei</taxon>
        <taxon>Desulfurococcales</taxon>
        <taxon>Desulfurococcaceae</taxon>
        <taxon>Staphylothermus</taxon>
    </lineage>
</organism>
<comment type="subcellular location">
    <subcellularLocation>
        <location evidence="1">Membrane</location>
        <topology evidence="1">Multi-pass membrane protein</topology>
    </subcellularLocation>
</comment>
<dbReference type="EMBL" id="DTBE01000014">
    <property type="protein sequence ID" value="HGQ59199.1"/>
    <property type="molecule type" value="Genomic_DNA"/>
</dbReference>
<feature type="transmembrane region" description="Helical" evidence="6">
    <location>
        <begin position="238"/>
        <end position="260"/>
    </location>
</feature>
<dbReference type="Pfam" id="PF03600">
    <property type="entry name" value="CitMHS"/>
    <property type="match status" value="1"/>
</dbReference>
<feature type="transmembrane region" description="Helical" evidence="6">
    <location>
        <begin position="15"/>
        <end position="33"/>
    </location>
</feature>
<accession>A0A7J3KFC9</accession>
<evidence type="ECO:0000256" key="3">
    <source>
        <dbReference type="ARBA" id="ARBA00022692"/>
    </source>
</evidence>
<dbReference type="PANTHER" id="PTHR43568:SF1">
    <property type="entry name" value="P PROTEIN"/>
    <property type="match status" value="1"/>
</dbReference>
<dbReference type="InterPro" id="IPR051475">
    <property type="entry name" value="Diverse_Ion_Transporter"/>
</dbReference>
<keyword evidence="4 6" id="KW-1133">Transmembrane helix</keyword>
<keyword evidence="2" id="KW-0813">Transport</keyword>
<feature type="transmembrane region" description="Helical" evidence="6">
    <location>
        <begin position="371"/>
        <end position="396"/>
    </location>
</feature>
<evidence type="ECO:0000256" key="4">
    <source>
        <dbReference type="ARBA" id="ARBA00022989"/>
    </source>
</evidence>